<feature type="region of interest" description="Disordered" evidence="1">
    <location>
        <begin position="112"/>
        <end position="140"/>
    </location>
</feature>
<dbReference type="Proteomes" id="UP001159363">
    <property type="component" value="Chromosome 7"/>
</dbReference>
<organism evidence="2 3">
    <name type="scientific">Dryococelus australis</name>
    <dbReference type="NCBI Taxonomy" id="614101"/>
    <lineage>
        <taxon>Eukaryota</taxon>
        <taxon>Metazoa</taxon>
        <taxon>Ecdysozoa</taxon>
        <taxon>Arthropoda</taxon>
        <taxon>Hexapoda</taxon>
        <taxon>Insecta</taxon>
        <taxon>Pterygota</taxon>
        <taxon>Neoptera</taxon>
        <taxon>Polyneoptera</taxon>
        <taxon>Phasmatodea</taxon>
        <taxon>Verophasmatodea</taxon>
        <taxon>Anareolatae</taxon>
        <taxon>Phasmatidae</taxon>
        <taxon>Eurycanthinae</taxon>
        <taxon>Dryococelus</taxon>
    </lineage>
</organism>
<evidence type="ECO:0000313" key="3">
    <source>
        <dbReference type="Proteomes" id="UP001159363"/>
    </source>
</evidence>
<evidence type="ECO:0000256" key="1">
    <source>
        <dbReference type="SAM" id="MobiDB-lite"/>
    </source>
</evidence>
<evidence type="ECO:0000313" key="2">
    <source>
        <dbReference type="EMBL" id="KAJ8877410.1"/>
    </source>
</evidence>
<protein>
    <submittedName>
        <fullName evidence="2">Uncharacterized protein</fullName>
    </submittedName>
</protein>
<dbReference type="PANTHER" id="PTHR47326">
    <property type="entry name" value="TRANSPOSABLE ELEMENT TC3 TRANSPOSASE-LIKE PROTEIN"/>
    <property type="match status" value="1"/>
</dbReference>
<comment type="caution">
    <text evidence="2">The sequence shown here is derived from an EMBL/GenBank/DDBJ whole genome shotgun (WGS) entry which is preliminary data.</text>
</comment>
<proteinExistence type="predicted"/>
<keyword evidence="3" id="KW-1185">Reference proteome</keyword>
<name>A0ABQ9GZF0_9NEOP</name>
<dbReference type="InterPro" id="IPR036397">
    <property type="entry name" value="RNaseH_sf"/>
</dbReference>
<dbReference type="PANTHER" id="PTHR47326:SF1">
    <property type="entry name" value="HTH PSQ-TYPE DOMAIN-CONTAINING PROTEIN"/>
    <property type="match status" value="1"/>
</dbReference>
<reference evidence="2 3" key="1">
    <citation type="submission" date="2023-02" db="EMBL/GenBank/DDBJ databases">
        <title>LHISI_Scaffold_Assembly.</title>
        <authorList>
            <person name="Stuart O.P."/>
            <person name="Cleave R."/>
            <person name="Magrath M.J.L."/>
            <person name="Mikheyev A.S."/>
        </authorList>
    </citation>
    <scope>NUCLEOTIDE SEQUENCE [LARGE SCALE GENOMIC DNA]</scope>
    <source>
        <strain evidence="2">Daus_M_001</strain>
        <tissue evidence="2">Leg muscle</tissue>
    </source>
</reference>
<dbReference type="EMBL" id="JARBHB010000008">
    <property type="protein sequence ID" value="KAJ8877410.1"/>
    <property type="molecule type" value="Genomic_DNA"/>
</dbReference>
<sequence>MRNITTLKAHEAVRCPFGTAARRGGGGGDVPNSRLARDRNTAKSLKPSFMSASGRMVRLVRRAGEGNVSKLVVRSAVAMFVAPRHLLFQTSHELKPLPPSRSSECFRHSGTRALARNTTPLSTPRKKQNEPPEPLTPDGCPSHLKNWAPSLEEHLKEQRGAVVTQRLDRSPSTKTNHVRFPAGSLPDFSTCGQCRWLAGFLGDLPAARSLSSIQLIYCERSVMFPLNLTVYRHVRSSVLNQISAIRDSTARYRTAVEPFNILFKVSLSGLKSGRNRGTIGLPDPPPPSDTFSRPFKGSVRGYLNEMLPQYWSGRGAAGDHALHHCPPRSLDLTSCVLYIWWYIKDQMFRPPLPANTDDLKTRITDAIQTVTPDMLTRVWNEFEYCIDRMAEHLRTFKRRERQRPSLHDEFYRYNLLPRRIGSIRILHLCLGKHKGQMRCEGQTTILPPNNKPTSIPSGLVPISPRCEGAMVAGRFARSPPTKANRVQSPAGSPDFRKWESCRTMPLVGGFSRESPVSPASSFRRRSIFTSIGHIGSHDLTVKSRSNLFASLHSTTWAVGVSITGTLFNKHGTYIKASGAAGRALPHRDTTERRWSKHRCSEVDCIFVFCTYVLAEKQSNVGATEIGCAQPAIAFYVIFSLWLRPPWSDGDQPSATLLRIGTGNYAESFHWNSAPKQGRFVKAWEGYQQRSEQALPVHFVQNAKDSQRQPGTSAVSVSVYGSFHSRDERIP</sequence>
<gene>
    <name evidence="2" type="ORF">PR048_021864</name>
</gene>
<accession>A0ABQ9GZF0</accession>
<dbReference type="Gene3D" id="3.30.420.10">
    <property type="entry name" value="Ribonuclease H-like superfamily/Ribonuclease H"/>
    <property type="match status" value="1"/>
</dbReference>